<dbReference type="RefSeq" id="WP_108781302.1">
    <property type="nucleotide sequence ID" value="NZ_OMKW01000001.1"/>
</dbReference>
<dbReference type="EMBL" id="OMKW01000001">
    <property type="protein sequence ID" value="SPF28616.1"/>
    <property type="molecule type" value="Genomic_DNA"/>
</dbReference>
<name>A0A2R8A8R2_9RHOB</name>
<feature type="transmembrane region" description="Helical" evidence="1">
    <location>
        <begin position="20"/>
        <end position="38"/>
    </location>
</feature>
<dbReference type="Proteomes" id="UP000244932">
    <property type="component" value="Unassembled WGS sequence"/>
</dbReference>
<organism evidence="2 3">
    <name type="scientific">Pontivivens insulae</name>
    <dbReference type="NCBI Taxonomy" id="1639689"/>
    <lineage>
        <taxon>Bacteria</taxon>
        <taxon>Pseudomonadati</taxon>
        <taxon>Pseudomonadota</taxon>
        <taxon>Alphaproteobacteria</taxon>
        <taxon>Rhodobacterales</taxon>
        <taxon>Paracoccaceae</taxon>
        <taxon>Pontivivens</taxon>
    </lineage>
</organism>
<keyword evidence="3" id="KW-1185">Reference proteome</keyword>
<evidence type="ECO:0008006" key="4">
    <source>
        <dbReference type="Google" id="ProtNLM"/>
    </source>
</evidence>
<proteinExistence type="predicted"/>
<keyword evidence="1" id="KW-0472">Membrane</keyword>
<accession>A0A2R8A8R2</accession>
<evidence type="ECO:0000256" key="1">
    <source>
        <dbReference type="SAM" id="Phobius"/>
    </source>
</evidence>
<dbReference type="OrthoDB" id="5525128at2"/>
<keyword evidence="1" id="KW-0812">Transmembrane</keyword>
<evidence type="ECO:0000313" key="3">
    <source>
        <dbReference type="Proteomes" id="UP000244932"/>
    </source>
</evidence>
<gene>
    <name evidence="2" type="ORF">POI8812_00918</name>
</gene>
<reference evidence="2 3" key="1">
    <citation type="submission" date="2018-03" db="EMBL/GenBank/DDBJ databases">
        <authorList>
            <person name="Keele B.F."/>
        </authorList>
    </citation>
    <scope>NUCLEOTIDE SEQUENCE [LARGE SCALE GENOMIC DNA]</scope>
    <source>
        <strain evidence="2 3">CeCT 8812</strain>
    </source>
</reference>
<protein>
    <recommendedName>
        <fullName evidence="4">Flp pilus assembly protein, pilin Flp</fullName>
    </recommendedName>
</protein>
<keyword evidence="1" id="KW-1133">Transmembrane helix</keyword>
<evidence type="ECO:0000313" key="2">
    <source>
        <dbReference type="EMBL" id="SPF28616.1"/>
    </source>
</evidence>
<sequence>MFKFIEKFQKDESGAVTVDWVVLAGAVVALAVGVVATIETSLEGAASNIDSQLDSVITGSAITDVDTN</sequence>
<dbReference type="AlphaFoldDB" id="A0A2R8A8R2"/>